<dbReference type="RefSeq" id="WP_119850408.1">
    <property type="nucleotide sequence ID" value="NZ_CP032412.1"/>
</dbReference>
<dbReference type="SMART" id="SM00642">
    <property type="entry name" value="Aamy"/>
    <property type="match status" value="1"/>
</dbReference>
<evidence type="ECO:0000256" key="9">
    <source>
        <dbReference type="ARBA" id="ARBA00031076"/>
    </source>
</evidence>
<evidence type="ECO:0000256" key="2">
    <source>
        <dbReference type="ARBA" id="ARBA00022729"/>
    </source>
</evidence>
<dbReference type="InterPro" id="IPR054409">
    <property type="entry name" value="X25_BaPul-like"/>
</dbReference>
<dbReference type="InterPro" id="IPR013783">
    <property type="entry name" value="Ig-like_fold"/>
</dbReference>
<feature type="domain" description="SLH" evidence="11">
    <location>
        <begin position="2470"/>
        <end position="2527"/>
    </location>
</feature>
<evidence type="ECO:0000256" key="10">
    <source>
        <dbReference type="SAM" id="MobiDB-lite"/>
    </source>
</evidence>
<dbReference type="GO" id="GO:0030246">
    <property type="term" value="F:carbohydrate binding"/>
    <property type="evidence" value="ECO:0007669"/>
    <property type="project" value="InterPro"/>
</dbReference>
<accession>A0A385TSU7</accession>
<dbReference type="Pfam" id="PF18033">
    <property type="entry name" value="SpuA_C"/>
    <property type="match status" value="1"/>
</dbReference>
<evidence type="ECO:0000259" key="11">
    <source>
        <dbReference type="PROSITE" id="PS51272"/>
    </source>
</evidence>
<dbReference type="EMBL" id="CP032412">
    <property type="protein sequence ID" value="AYB46879.1"/>
    <property type="molecule type" value="Genomic_DNA"/>
</dbReference>
<dbReference type="PANTHER" id="PTHR43002">
    <property type="entry name" value="GLYCOGEN DEBRANCHING ENZYME"/>
    <property type="match status" value="1"/>
</dbReference>
<name>A0A385TSU7_PAELA</name>
<feature type="domain" description="SLH" evidence="11">
    <location>
        <begin position="2346"/>
        <end position="2409"/>
    </location>
</feature>
<reference evidence="12 13" key="1">
    <citation type="submission" date="2018-09" db="EMBL/GenBank/DDBJ databases">
        <title>Genome Sequence of Paenibacillus lautus Strain E7593-69, Azo Dye-Degrading Bacteria, Isolated from Commercial Tattoo Inks.</title>
        <authorList>
            <person name="Nho S.W."/>
            <person name="Kim S.-J."/>
            <person name="Kweon O."/>
            <person name="Cerniglia C.E."/>
        </authorList>
    </citation>
    <scope>NUCLEOTIDE SEQUENCE [LARGE SCALE GENOMIC DNA]</scope>
    <source>
        <strain evidence="12 13">E7593-69</strain>
    </source>
</reference>
<dbReference type="InterPro" id="IPR001119">
    <property type="entry name" value="SLH_dom"/>
</dbReference>
<dbReference type="Proteomes" id="UP000266552">
    <property type="component" value="Chromosome"/>
</dbReference>
<dbReference type="GO" id="GO:0051060">
    <property type="term" value="F:pullulanase activity"/>
    <property type="evidence" value="ECO:0007669"/>
    <property type="project" value="UniProtKB-EC"/>
</dbReference>
<dbReference type="CDD" id="cd11341">
    <property type="entry name" value="AmyAc_Pullulanase_LD-like"/>
    <property type="match status" value="1"/>
</dbReference>
<dbReference type="Pfam" id="PF03714">
    <property type="entry name" value="PUD"/>
    <property type="match status" value="3"/>
</dbReference>
<dbReference type="SUPFAM" id="SSF81296">
    <property type="entry name" value="E set domains"/>
    <property type="match status" value="1"/>
</dbReference>
<dbReference type="GO" id="GO:0005975">
    <property type="term" value="P:carbohydrate metabolic process"/>
    <property type="evidence" value="ECO:0007669"/>
    <property type="project" value="InterPro"/>
</dbReference>
<keyword evidence="4" id="KW-0106">Calcium</keyword>
<dbReference type="KEGG" id="plw:D5F53_27780"/>
<dbReference type="SUPFAM" id="SSF51445">
    <property type="entry name" value="(Trans)glycosidases"/>
    <property type="match status" value="2"/>
</dbReference>
<dbReference type="InterPro" id="IPR003343">
    <property type="entry name" value="Big_2"/>
</dbReference>
<dbReference type="InterPro" id="IPR011838">
    <property type="entry name" value="Pullulan_Gpos"/>
</dbReference>
<evidence type="ECO:0000256" key="1">
    <source>
        <dbReference type="ARBA" id="ARBA00008061"/>
    </source>
</evidence>
<dbReference type="SMART" id="SM00635">
    <property type="entry name" value="BID_2"/>
    <property type="match status" value="1"/>
</dbReference>
<gene>
    <name evidence="12" type="ORF">D5F53_27780</name>
</gene>
<dbReference type="Gene3D" id="2.60.40.1220">
    <property type="match status" value="1"/>
</dbReference>
<dbReference type="SUPFAM" id="SSF49373">
    <property type="entry name" value="Invasin/intimin cell-adhesion fragments"/>
    <property type="match status" value="1"/>
</dbReference>
<dbReference type="InterPro" id="IPR040806">
    <property type="entry name" value="SpuA_C"/>
</dbReference>
<dbReference type="EC" id="3.2.1.41" evidence="7"/>
<dbReference type="SUPFAM" id="SSF51011">
    <property type="entry name" value="Glycosyl hydrolase domain"/>
    <property type="match status" value="1"/>
</dbReference>
<evidence type="ECO:0000256" key="8">
    <source>
        <dbReference type="ARBA" id="ARBA00029618"/>
    </source>
</evidence>
<evidence type="ECO:0000256" key="6">
    <source>
        <dbReference type="ARBA" id="ARBA00023965"/>
    </source>
</evidence>
<dbReference type="InterPro" id="IPR017853">
    <property type="entry name" value="GH"/>
</dbReference>
<dbReference type="Pfam" id="PF00395">
    <property type="entry name" value="SLH"/>
    <property type="match status" value="3"/>
</dbReference>
<dbReference type="InterPro" id="IPR006047">
    <property type="entry name" value="GH13_cat_dom"/>
</dbReference>
<evidence type="ECO:0000313" key="13">
    <source>
        <dbReference type="Proteomes" id="UP000266552"/>
    </source>
</evidence>
<dbReference type="InterPro" id="IPR008964">
    <property type="entry name" value="Invasin/intimin_cell_adhesion"/>
</dbReference>
<dbReference type="Gene3D" id="2.60.40.1110">
    <property type="match status" value="3"/>
</dbReference>
<evidence type="ECO:0000313" key="12">
    <source>
        <dbReference type="EMBL" id="AYB46879.1"/>
    </source>
</evidence>
<keyword evidence="3 12" id="KW-0378">Hydrolase</keyword>
<feature type="region of interest" description="Disordered" evidence="10">
    <location>
        <begin position="2131"/>
        <end position="2172"/>
    </location>
</feature>
<comment type="similarity">
    <text evidence="1">Belongs to the glycosyl hydrolase 13 family.</text>
</comment>
<sequence length="2527" mass="275722">MRMTVSSKRTWSIIMIVSLIFSMLGIPPSTADANSAPSQVTLVGTLQSELGHSADWDPAAAATTMNDMGNGEYRFTGSLPAGSYEYKIAIDGKWDENYGSAHYSNPSGANKDGNILITLAQDSQVTFYYNHGTHRIADSTYYAPIEADKLPRVIGSFQSGIGEAADWSPADARLIMQDSDYDHVYTVTADVYQGDHEYQIALGSDAASPVHPANREALQLPQDVKVTFSYDADNHGVAAHFTVPADPGTPVPANHLRVHYNRADANYGSVGLWIFDDVASPSANWPAGATPFPGGQQDAYGAFVDISLKDGAQKVGIVVVDRISGNKDGGDKKFTLASPDMNEVWLKEGSDTVYSFEPVDLPADTVRIHYQRQDQNYDPYGLWLWGDDVAAPSKDWPTGATMFPSGQTDRYGAYVDIPMKPGAQKINFLVLDPAKGDAGKDGGDKGFSLVDRYQHLFIQEGDNTVYTSPYGEVPTGLVSAEVLAPGKLQLGFTMTDGLEADTLKNELLIKDKDGHPVAIQNVKITGNTTIEVSATFQLDQIPLSVTYAGKTVSASTGWRMLDEMYAYDGDDLGATYQAGGVELKLWAPTATDVTANVYSKDDATQFIGNAALQKGDKGVWSVQLKPGDLGIQDFRGYYYQYEVTNNGVTKTVLDPYAKSMAQFRVNTKGEVGPDGDAVGKAAIVDLSQTDPAGLDFADIPGYEQREDAIIWEIHVRDFTSDPTIENDLHNATWGSYDAFKEKLEYIKSLGVTHVQLLPVMAWYYGDEAAMKNRELDYSAKDNEYNWGYDPHSYFSPDGAYSEDPTDPELRIKELKAMINAIHEADMGVVLDVVYTHMAKADFLNDIVPNYYAFQDANGNFIGGFGNNLATNHKMAEKLMVDSVKYWFDEYKIDGMRWDMMGDATYEAVQNAYDAAAAINPKALFIGEGWVTFGGHLSDPSLAGKGADQNWMDKTDDVGVFSDEFRNELKSGFGNEGEPRFITGGARDIQTIFNNIKAQPSNTKEDDPGDMVQYIEAHDNLPLYDIIAQSIKKDPSIAANDLEIHKRIRLGNLLTLTSQGTAFLHAGQEYGRTKQWLGPGVPEQKYHELEDEAGNRFGYFIHDSYDSSDAINMFDWEKATDEAKYPENNKTREYTTGLIELRKSSDAFRLGDQSMVNSNVTLLQIPEVKAQDLVIAYKNKATDGTGHYYVFVNADNRSRTLTLSEDLSSGTVVVDNDEAGTTGVKAKSGFTLTSGSITLEPLTAVVIKTDAAAAVLRAISVDQDSYSLQTGKTHQTAVYAEYEDGSKRAVTKQAAYASSNPQVASVTAAGMVKGVSEGTAVITVSYRGFQKEITVTVTADVVDDKRYVQLNYIRPDQDYADWNLWVWNTGAKNDQIDFEKIENGVATVQIEVAPETTGVGFVLRKGTDWNTAKQDIPDDRIIPLQPGEAFTKVNVTSMVHELDILTSISGPTLEGGNITFHYRDDQLFRDGRMDSITDVKVKINGKLETMVYVPDKEWFSYTLKGVAPGTYEYTFIVSHNGTTKEVTDPKNTVNGKSQVVYRDPTVTIGAKVTPGSISYDENAVLNLNVTSLEPVAYKEAFVDLTELGGPAQAKVDTELLEHSIAVKDTVTAGSKKIGITLVDQYGNRHTGEAAVTVKPRIAGGKLDFDWDEARIYFVLTDRFMDGDASNNANVDKDHPEAYHGGDFRGLIDKLDYIEDLGVNTLWITPIVDNIDFNQGAGFGGKQYAYHGYWAKDFTKIDEHLGDLDTFKELIDKAHDRGIKIMVDVVVNHTGYGLKPGDSAPGITQEDKDRFKDMLRTDGLSADTDPIKGELAGLPDFITENPAVRQQIIDWQASWLERAKTDRGDTIDYFRVDTVKHVDETTWKAFKNALTHLDPSFKMIGEYFGATIDSDGGTLQSGQMDSLLDFGFKGKAKEFVNGSVESVEAYLADRESKLDNTRMMGQFLSSHDEDGFLSHYVDGDKAKLMAAAALQITSKGQPVIYYGEELGRSGKNAGDMGKGEFSENRGDMPWDQLEAEKKLLTHYQKLLNIRAAYSKVFSKGTRTSIAASNADGYIAFDKQYNGEHIVTAIHVKNEPKEVVLPVPFKAGSKAKDLYGGSVYNVTADQKVTLTLPAMSDGGTVILAAVPAEGGGNGSNPGSGNGSGGAGGNPPTDPGTKPNQGQRVVNEESLRGGQEKVTIQLGAEDIEVLLPLTAGDILGAKPLELKQDGVTVQLPSALLKALRQLVPAEQAKDAVISFKLEEVGSQTAASLVAKAAAAGKVKLKQGSKMYELDLIVRTKDGKAYKLEHFIAPVTIAFPVDGAIHGELAGIYRISEWGPLKYAGGKPVNGQLTAEVSQLSYYAVLEYDKSFADLAGHWAEQAVKELAAKHIVNGTGDTKFSPRQPLTRAQFAAMLVRALGLESTQDTTFTDVDGDAWYASAVAAASQHGLVNGRGKDTFAPNAAITREELAVMLYRAYQTKGDASSLEEASDLKDKQQISSWARQEVNEALALGLMKGHANGMFTPQAKTTRAESAQAMLNLLDRLQ</sequence>
<dbReference type="PROSITE" id="PS51272">
    <property type="entry name" value="SLH"/>
    <property type="match status" value="3"/>
</dbReference>
<protein>
    <recommendedName>
        <fullName evidence="7">pullulanase</fullName>
        <ecNumber evidence="7">3.2.1.41</ecNumber>
    </recommendedName>
    <alternativeName>
        <fullName evidence="8">Alpha-dextrin endo-1,6-alpha-glucosidase</fullName>
    </alternativeName>
    <alternativeName>
        <fullName evidence="9">Pullulan 6-glucanohydrolase</fullName>
    </alternativeName>
</protein>
<dbReference type="CDD" id="cd02860">
    <property type="entry name" value="E_set_Pullulanase"/>
    <property type="match status" value="1"/>
</dbReference>
<keyword evidence="2" id="KW-0732">Signal</keyword>
<organism evidence="12 13">
    <name type="scientific">Paenibacillus lautus</name>
    <name type="common">Bacillus lautus</name>
    <dbReference type="NCBI Taxonomy" id="1401"/>
    <lineage>
        <taxon>Bacteria</taxon>
        <taxon>Bacillati</taxon>
        <taxon>Bacillota</taxon>
        <taxon>Bacilli</taxon>
        <taxon>Bacillales</taxon>
        <taxon>Paenibacillaceae</taxon>
        <taxon>Paenibacillus</taxon>
    </lineage>
</organism>
<dbReference type="Gene3D" id="3.20.20.80">
    <property type="entry name" value="Glycosidases"/>
    <property type="match status" value="2"/>
</dbReference>
<dbReference type="InterPro" id="IPR005323">
    <property type="entry name" value="CBM41_pullulanase"/>
</dbReference>
<dbReference type="CDD" id="cd10315">
    <property type="entry name" value="CBM41_pullulanase"/>
    <property type="match status" value="3"/>
</dbReference>
<dbReference type="InterPro" id="IPR013780">
    <property type="entry name" value="Glyco_hydro_b"/>
</dbReference>
<dbReference type="SUPFAM" id="SSF49452">
    <property type="entry name" value="Starch-binding domain-like"/>
    <property type="match status" value="3"/>
</dbReference>
<dbReference type="Pfam" id="PF22058">
    <property type="entry name" value="X25_BaPul_like"/>
    <property type="match status" value="2"/>
</dbReference>
<dbReference type="InterPro" id="IPR014756">
    <property type="entry name" value="Ig_E-set"/>
</dbReference>
<dbReference type="Gene3D" id="2.60.40.1180">
    <property type="entry name" value="Golgi alpha-mannosidase II"/>
    <property type="match status" value="2"/>
</dbReference>
<dbReference type="InterPro" id="IPR014755">
    <property type="entry name" value="Cu-Rt/internalin_Ig-like"/>
</dbReference>
<comment type="catalytic activity">
    <reaction evidence="6">
        <text>Hydrolysis of (1-&gt;6)-alpha-D-glucosidic linkages in pullulan, amylopectin and glycogen, and in the alpha- and beta-limit dextrins of amylopectin and glycogen.</text>
        <dbReference type="EC" id="3.2.1.41"/>
    </reaction>
</comment>
<dbReference type="CDD" id="cd12962">
    <property type="entry name" value="X25_BaPul_like"/>
    <property type="match status" value="1"/>
</dbReference>
<dbReference type="Pfam" id="PF02368">
    <property type="entry name" value="Big_2"/>
    <property type="match status" value="1"/>
</dbReference>
<evidence type="ECO:0000256" key="4">
    <source>
        <dbReference type="ARBA" id="ARBA00022837"/>
    </source>
</evidence>
<dbReference type="InterPro" id="IPR013784">
    <property type="entry name" value="Carb-bd-like_fold"/>
</dbReference>
<dbReference type="Pfam" id="PF02922">
    <property type="entry name" value="CBM_48"/>
    <property type="match status" value="1"/>
</dbReference>
<keyword evidence="5 12" id="KW-0326">Glycosidase</keyword>
<proteinExistence type="inferred from homology"/>
<evidence type="ECO:0000256" key="3">
    <source>
        <dbReference type="ARBA" id="ARBA00022801"/>
    </source>
</evidence>
<feature type="compositionally biased region" description="Gly residues" evidence="10">
    <location>
        <begin position="2131"/>
        <end position="2149"/>
    </location>
</feature>
<dbReference type="Gene3D" id="2.60.40.10">
    <property type="entry name" value="Immunoglobulins"/>
    <property type="match status" value="3"/>
</dbReference>
<evidence type="ECO:0000256" key="7">
    <source>
        <dbReference type="ARBA" id="ARBA00024062"/>
    </source>
</evidence>
<keyword evidence="13" id="KW-1185">Reference proteome</keyword>
<dbReference type="Gene3D" id="2.60.40.1080">
    <property type="match status" value="1"/>
</dbReference>
<dbReference type="NCBIfam" id="TIGR02102">
    <property type="entry name" value="pullulan_Gpos"/>
    <property type="match status" value="1"/>
</dbReference>
<feature type="domain" description="SLH" evidence="11">
    <location>
        <begin position="2410"/>
        <end position="2468"/>
    </location>
</feature>
<dbReference type="Pfam" id="PF00128">
    <property type="entry name" value="Alpha-amylase"/>
    <property type="match status" value="2"/>
</dbReference>
<evidence type="ECO:0000256" key="5">
    <source>
        <dbReference type="ARBA" id="ARBA00023295"/>
    </source>
</evidence>
<dbReference type="InterPro" id="IPR004193">
    <property type="entry name" value="Glyco_hydro_13_N"/>
</dbReference>